<dbReference type="RefSeq" id="WP_311722117.1">
    <property type="nucleotide sequence ID" value="NZ_JAVRFD010000001.1"/>
</dbReference>
<organism evidence="3 4">
    <name type="scientific">Streptomyces lonegramiae</name>
    <dbReference type="NCBI Taxonomy" id="3075524"/>
    <lineage>
        <taxon>Bacteria</taxon>
        <taxon>Bacillati</taxon>
        <taxon>Actinomycetota</taxon>
        <taxon>Actinomycetes</taxon>
        <taxon>Kitasatosporales</taxon>
        <taxon>Streptomycetaceae</taxon>
        <taxon>Streptomyces</taxon>
    </lineage>
</organism>
<dbReference type="PANTHER" id="PTHR30290">
    <property type="entry name" value="PERIPLASMIC BINDING COMPONENT OF ABC TRANSPORTER"/>
    <property type="match status" value="1"/>
</dbReference>
<evidence type="ECO:0000259" key="2">
    <source>
        <dbReference type="Pfam" id="PF00496"/>
    </source>
</evidence>
<feature type="domain" description="Solute-binding protein family 5" evidence="2">
    <location>
        <begin position="134"/>
        <end position="548"/>
    </location>
</feature>
<evidence type="ECO:0000256" key="1">
    <source>
        <dbReference type="SAM" id="MobiDB-lite"/>
    </source>
</evidence>
<dbReference type="CDD" id="cd08500">
    <property type="entry name" value="PBP2_NikA_DppA_OppA_like_4"/>
    <property type="match status" value="1"/>
</dbReference>
<sequence length="669" mass="74444">MTPEHTPGATRHRAGTPNRRAVLRAGAGMLAVAGLPGCGFFETDPDNGESEGKKGKEAPSLKKRVDAGELPPLAERLPDKPREVTPLEKAGVYGGTWHSVMLTQEDMNWLRYSMGYEPLVRWAPEWRGVARTEILPNVCEKYEVHSGGKEFVFRLRKGLKWSDGKPVTTDDFAFAFEDFNADNDMHTTGVYELWLSKSGRPARFEKVDDLTVRYVYEEPKPGFLEEIAGTSGVTMLLPAHYLKKFHAGHNDGAQALAKKAGLNRWIDYMVIQADPWANPDLPSLNPWVARNAVGKGSSVIAERNPYYWQVDPDGSQLPYLDKVIVDVVQDVEVEVLKVSNGDLGMQLYNFGTVRNKPVIARNRGKGGYELIEVAPDLVNTMIIGFNQTHPDKARRALFATKDFRIGLSYAINRQKIIDTFYGGQGRPWQCAPLPGSELFDEELGSQYTEYDIDKANEALDRAGLTRRGGDGIRRTADGAPVAFNVLVVSDMPDHVDALELIRADWKKVGVDANIQRLAETLYWERVEAGASEAATWAGGPFDLRTGPGGDHYYLPTNPRGSSRYGGAWARWYTRDGKDGERPPAEIEKQLDLFDRMRFTFDSDRALALARRILAITKDQFYYLGISTPPSEYGIVKKNVHNVPKKFSGAVMHQAPGPSNPSTYFISGKA</sequence>
<dbReference type="InterPro" id="IPR039424">
    <property type="entry name" value="SBP_5"/>
</dbReference>
<dbReference type="Gene3D" id="3.10.105.10">
    <property type="entry name" value="Dipeptide-binding Protein, Domain 3"/>
    <property type="match status" value="1"/>
</dbReference>
<accession>A0ABU2X8F9</accession>
<feature type="compositionally biased region" description="Basic and acidic residues" evidence="1">
    <location>
        <begin position="50"/>
        <end position="67"/>
    </location>
</feature>
<dbReference type="EMBL" id="JAVRFD010000001">
    <property type="protein sequence ID" value="MDT0541830.1"/>
    <property type="molecule type" value="Genomic_DNA"/>
</dbReference>
<evidence type="ECO:0000313" key="3">
    <source>
        <dbReference type="EMBL" id="MDT0541830.1"/>
    </source>
</evidence>
<dbReference type="Pfam" id="PF00496">
    <property type="entry name" value="SBP_bac_5"/>
    <property type="match status" value="1"/>
</dbReference>
<proteinExistence type="predicted"/>
<name>A0ABU2X8F9_9ACTN</name>
<protein>
    <submittedName>
        <fullName evidence="3">ABC transporter substrate-binding protein</fullName>
    </submittedName>
</protein>
<dbReference type="InterPro" id="IPR000914">
    <property type="entry name" value="SBP_5_dom"/>
</dbReference>
<reference evidence="3" key="1">
    <citation type="submission" date="2024-05" db="EMBL/GenBank/DDBJ databases">
        <title>30 novel species of actinomycetes from the DSMZ collection.</title>
        <authorList>
            <person name="Nouioui I."/>
        </authorList>
    </citation>
    <scope>NUCLEOTIDE SEQUENCE</scope>
    <source>
        <strain evidence="3">DSM 41529</strain>
    </source>
</reference>
<dbReference type="Proteomes" id="UP001180754">
    <property type="component" value="Unassembled WGS sequence"/>
</dbReference>
<feature type="region of interest" description="Disordered" evidence="1">
    <location>
        <begin position="38"/>
        <end position="85"/>
    </location>
</feature>
<gene>
    <name evidence="3" type="ORF">RND15_03735</name>
</gene>
<keyword evidence="4" id="KW-1185">Reference proteome</keyword>
<dbReference type="SUPFAM" id="SSF53850">
    <property type="entry name" value="Periplasmic binding protein-like II"/>
    <property type="match status" value="1"/>
</dbReference>
<evidence type="ECO:0000313" key="4">
    <source>
        <dbReference type="Proteomes" id="UP001180754"/>
    </source>
</evidence>
<comment type="caution">
    <text evidence="3">The sequence shown here is derived from an EMBL/GenBank/DDBJ whole genome shotgun (WGS) entry which is preliminary data.</text>
</comment>
<feature type="compositionally biased region" description="Basic and acidic residues" evidence="1">
    <location>
        <begin position="76"/>
        <end position="85"/>
    </location>
</feature>
<dbReference type="Gene3D" id="3.40.190.10">
    <property type="entry name" value="Periplasmic binding protein-like II"/>
    <property type="match status" value="1"/>
</dbReference>
<dbReference type="PANTHER" id="PTHR30290:SF62">
    <property type="entry name" value="OLIGOPEPTIDE ABC TRANSPORTER, PERIPLASMIC OLIGOPEPTIDE-BINDING PROTEIN"/>
    <property type="match status" value="1"/>
</dbReference>